<keyword evidence="6 8" id="KW-0472">Membrane</keyword>
<dbReference type="Pfam" id="PF00924">
    <property type="entry name" value="MS_channel_2nd"/>
    <property type="match status" value="1"/>
</dbReference>
<sequence>MTDYESLSRLPIFDNTLLDWSIALGVAAVALFVLLFVRRTVRTYHSKMQATTEKELLEIPIQVLSRTTLLLLVVVALFIGSQWLVKGPAVQRVLQSAVTIALFWQAGIWMVAAVAIWLDRKRQRSLATDRAAVGSLGIIGFVLNVVIWAMVLLLTLDNLGIDITALIAGLGIGGIAVALAVQNVLGDLFASLSITLDRPFVVGDFLIVGDFMGSVEYIGIKSTRLRSLSGEQIVIANSDLLSSRVRNYGRMNERRVVFGTSITYETDPAHIERIPSLIREIVESQPDTRFDRSHFAKHAAASLDFETVYYVLSADFNKYMDIQQQINLRLHRELLAMGVEFAYPTQKLYLVDQTPAPAGAVKQRRDSPLDATSSKADE</sequence>
<accession>A0ABS1WWR9</accession>
<evidence type="ECO:0000256" key="2">
    <source>
        <dbReference type="ARBA" id="ARBA00008017"/>
    </source>
</evidence>
<evidence type="ECO:0000256" key="5">
    <source>
        <dbReference type="ARBA" id="ARBA00022989"/>
    </source>
</evidence>
<name>A0ABS1WWR9_9GAMM</name>
<feature type="domain" description="Mechanosensitive ion channel transmembrane helices 2/3" evidence="11">
    <location>
        <begin position="142"/>
        <end position="182"/>
    </location>
</feature>
<evidence type="ECO:0000259" key="11">
    <source>
        <dbReference type="Pfam" id="PF21088"/>
    </source>
</evidence>
<proteinExistence type="inferred from homology"/>
<dbReference type="SUPFAM" id="SSF82689">
    <property type="entry name" value="Mechanosensitive channel protein MscS (YggB), C-terminal domain"/>
    <property type="match status" value="1"/>
</dbReference>
<dbReference type="Gene3D" id="3.30.70.100">
    <property type="match status" value="1"/>
</dbReference>
<reference evidence="12 13" key="1">
    <citation type="journal article" date="2021" name="Int. J. Syst. Evol. Microbiol.">
        <title>Steroidobacter gossypii sp. nov., isolated from soil of cotton cropping field.</title>
        <authorList>
            <person name="Huang R."/>
            <person name="Yang S."/>
            <person name="Zhen C."/>
            <person name="Liu W."/>
        </authorList>
    </citation>
    <scope>NUCLEOTIDE SEQUENCE [LARGE SCALE GENOMIC DNA]</scope>
    <source>
        <strain evidence="12 13">S1-65</strain>
    </source>
</reference>
<evidence type="ECO:0000256" key="4">
    <source>
        <dbReference type="ARBA" id="ARBA00022692"/>
    </source>
</evidence>
<dbReference type="Gene3D" id="2.30.30.60">
    <property type="match status" value="1"/>
</dbReference>
<dbReference type="PANTHER" id="PTHR30566:SF25">
    <property type="entry name" value="INNER MEMBRANE PROTEIN"/>
    <property type="match status" value="1"/>
</dbReference>
<evidence type="ECO:0000256" key="6">
    <source>
        <dbReference type="ARBA" id="ARBA00023136"/>
    </source>
</evidence>
<dbReference type="RefSeq" id="WP_203167467.1">
    <property type="nucleotide sequence ID" value="NZ_JAEVLS010000002.1"/>
</dbReference>
<dbReference type="InterPro" id="IPR023408">
    <property type="entry name" value="MscS_beta-dom_sf"/>
</dbReference>
<dbReference type="InterPro" id="IPR049278">
    <property type="entry name" value="MS_channel_C"/>
</dbReference>
<feature type="transmembrane region" description="Helical" evidence="8">
    <location>
        <begin position="20"/>
        <end position="37"/>
    </location>
</feature>
<evidence type="ECO:0000256" key="3">
    <source>
        <dbReference type="ARBA" id="ARBA00022475"/>
    </source>
</evidence>
<feature type="domain" description="Mechanosensitive ion channel MscS C-terminal" evidence="10">
    <location>
        <begin position="257"/>
        <end position="341"/>
    </location>
</feature>
<keyword evidence="13" id="KW-1185">Reference proteome</keyword>
<dbReference type="SUPFAM" id="SSF82861">
    <property type="entry name" value="Mechanosensitive channel protein MscS (YggB), transmembrane region"/>
    <property type="match status" value="1"/>
</dbReference>
<dbReference type="SUPFAM" id="SSF50182">
    <property type="entry name" value="Sm-like ribonucleoproteins"/>
    <property type="match status" value="1"/>
</dbReference>
<dbReference type="Pfam" id="PF21082">
    <property type="entry name" value="MS_channel_3rd"/>
    <property type="match status" value="1"/>
</dbReference>
<dbReference type="PANTHER" id="PTHR30566">
    <property type="entry name" value="YNAI-RELATED MECHANOSENSITIVE ION CHANNEL"/>
    <property type="match status" value="1"/>
</dbReference>
<dbReference type="InterPro" id="IPR011066">
    <property type="entry name" value="MscS_channel_C_sf"/>
</dbReference>
<dbReference type="InterPro" id="IPR006685">
    <property type="entry name" value="MscS_channel_2nd"/>
</dbReference>
<feature type="transmembrane region" description="Helical" evidence="8">
    <location>
        <begin position="97"/>
        <end position="119"/>
    </location>
</feature>
<feature type="region of interest" description="Disordered" evidence="7">
    <location>
        <begin position="358"/>
        <end position="378"/>
    </location>
</feature>
<dbReference type="InterPro" id="IPR049142">
    <property type="entry name" value="MS_channel_1st"/>
</dbReference>
<gene>
    <name evidence="12" type="ORF">JM946_11745</name>
</gene>
<evidence type="ECO:0000313" key="12">
    <source>
        <dbReference type="EMBL" id="MBM0105427.1"/>
    </source>
</evidence>
<dbReference type="EMBL" id="JAEVLS010000002">
    <property type="protein sequence ID" value="MBM0105427.1"/>
    <property type="molecule type" value="Genomic_DNA"/>
</dbReference>
<evidence type="ECO:0000313" key="13">
    <source>
        <dbReference type="Proteomes" id="UP000661077"/>
    </source>
</evidence>
<feature type="transmembrane region" description="Helical" evidence="8">
    <location>
        <begin position="159"/>
        <end position="181"/>
    </location>
</feature>
<keyword evidence="5 8" id="KW-1133">Transmembrane helix</keyword>
<comment type="caution">
    <text evidence="12">The sequence shown here is derived from an EMBL/GenBank/DDBJ whole genome shotgun (WGS) entry which is preliminary data.</text>
</comment>
<evidence type="ECO:0000256" key="8">
    <source>
        <dbReference type="SAM" id="Phobius"/>
    </source>
</evidence>
<keyword evidence="4 8" id="KW-0812">Transmembrane</keyword>
<evidence type="ECO:0000259" key="9">
    <source>
        <dbReference type="Pfam" id="PF00924"/>
    </source>
</evidence>
<dbReference type="InterPro" id="IPR011014">
    <property type="entry name" value="MscS_channel_TM-2"/>
</dbReference>
<dbReference type="InterPro" id="IPR010920">
    <property type="entry name" value="LSM_dom_sf"/>
</dbReference>
<organism evidence="12 13">
    <name type="scientific">Steroidobacter gossypii</name>
    <dbReference type="NCBI Taxonomy" id="2805490"/>
    <lineage>
        <taxon>Bacteria</taxon>
        <taxon>Pseudomonadati</taxon>
        <taxon>Pseudomonadota</taxon>
        <taxon>Gammaproteobacteria</taxon>
        <taxon>Steroidobacterales</taxon>
        <taxon>Steroidobacteraceae</taxon>
        <taxon>Steroidobacter</taxon>
    </lineage>
</organism>
<comment type="similarity">
    <text evidence="2">Belongs to the MscS (TC 1.A.23) family.</text>
</comment>
<feature type="transmembrane region" description="Helical" evidence="8">
    <location>
        <begin position="131"/>
        <end position="153"/>
    </location>
</feature>
<dbReference type="Pfam" id="PF21088">
    <property type="entry name" value="MS_channel_1st"/>
    <property type="match status" value="1"/>
</dbReference>
<dbReference type="Proteomes" id="UP000661077">
    <property type="component" value="Unassembled WGS sequence"/>
</dbReference>
<keyword evidence="3" id="KW-1003">Cell membrane</keyword>
<feature type="domain" description="Mechanosensitive ion channel MscS" evidence="9">
    <location>
        <begin position="183"/>
        <end position="249"/>
    </location>
</feature>
<evidence type="ECO:0000256" key="7">
    <source>
        <dbReference type="SAM" id="MobiDB-lite"/>
    </source>
</evidence>
<comment type="subcellular location">
    <subcellularLocation>
        <location evidence="1">Cell membrane</location>
        <topology evidence="1">Multi-pass membrane protein</topology>
    </subcellularLocation>
</comment>
<evidence type="ECO:0000256" key="1">
    <source>
        <dbReference type="ARBA" id="ARBA00004651"/>
    </source>
</evidence>
<feature type="transmembrane region" description="Helical" evidence="8">
    <location>
        <begin position="63"/>
        <end position="85"/>
    </location>
</feature>
<evidence type="ECO:0000259" key="10">
    <source>
        <dbReference type="Pfam" id="PF21082"/>
    </source>
</evidence>
<protein>
    <submittedName>
        <fullName evidence="12">Mechanosensitive ion channel family protein</fullName>
    </submittedName>
</protein>
<dbReference type="Gene3D" id="1.10.287.1260">
    <property type="match status" value="1"/>
</dbReference>